<dbReference type="EC" id="2.5.1.60" evidence="6"/>
<dbReference type="InterPro" id="IPR002088">
    <property type="entry name" value="Prenyl_trans_a"/>
</dbReference>
<keyword evidence="2 6" id="KW-0637">Prenyltransferase</keyword>
<keyword evidence="4" id="KW-0677">Repeat</keyword>
<sequence length="274" mass="32322">KTEEQINAIKEKSLTYLKLNKMLLELYRGGDYDVKNLDILNKALMLAPLDSTLWNYRSKILNINFSQELVNLELGFTVKALSLNPKIYTVWDYRRLLVQLLNEKNLLVLQTEMDFINSILKKDGRNFHCWNYRRFLANLLTGKPAFESDLEDTDWLIKKDFSNYSAFYQRYLCFQNFEKHTEKKTEMEFIKECLQIAPNDESLWTYFSLICGKEDLQFVDELIQTLGEDDARPFIYKAKICFQLGLKEEFQEAKEDLKKIKGVLQEGIVKEVLG</sequence>
<evidence type="ECO:0000256" key="2">
    <source>
        <dbReference type="ARBA" id="ARBA00022602"/>
    </source>
</evidence>
<protein>
    <recommendedName>
        <fullName evidence="6">Geranylgeranyl transferase type-2 subunit alpha</fullName>
        <ecNumber evidence="6">2.5.1.60</ecNumber>
    </recommendedName>
    <alternativeName>
        <fullName evidence="6">Geranylgeranyl transferase type II subunit alpha</fullName>
    </alternativeName>
</protein>
<reference evidence="7" key="1">
    <citation type="submission" date="2015-07" db="EMBL/GenBank/DDBJ databases">
        <title>Adaptation to a free-living lifestyle via gene acquisitions in the diplomonad Trepomonas sp. PC1.</title>
        <authorList>
            <person name="Xu F."/>
            <person name="Jerlstrom-Hultqvist J."/>
            <person name="Kolisko M."/>
            <person name="Simpson A.G.B."/>
            <person name="Roger A.J."/>
            <person name="Svard S.G."/>
            <person name="Andersson J.O."/>
        </authorList>
    </citation>
    <scope>NUCLEOTIDE SEQUENCE</scope>
    <source>
        <strain evidence="7">PC1</strain>
    </source>
</reference>
<evidence type="ECO:0000256" key="6">
    <source>
        <dbReference type="RuleBase" id="RU367120"/>
    </source>
</evidence>
<evidence type="ECO:0000256" key="1">
    <source>
        <dbReference type="ARBA" id="ARBA00006734"/>
    </source>
</evidence>
<dbReference type="Pfam" id="PF01239">
    <property type="entry name" value="PPTA"/>
    <property type="match status" value="3"/>
</dbReference>
<feature type="non-terminal residue" evidence="7">
    <location>
        <position position="274"/>
    </location>
</feature>
<dbReference type="GO" id="GO:0097354">
    <property type="term" value="P:prenylation"/>
    <property type="evidence" value="ECO:0007669"/>
    <property type="project" value="UniProtKB-UniRule"/>
</dbReference>
<evidence type="ECO:0000256" key="3">
    <source>
        <dbReference type="ARBA" id="ARBA00022679"/>
    </source>
</evidence>
<dbReference type="PROSITE" id="PS51147">
    <property type="entry name" value="PFTA"/>
    <property type="match status" value="3"/>
</dbReference>
<dbReference type="SUPFAM" id="SSF48439">
    <property type="entry name" value="Protein prenylyltransferase"/>
    <property type="match status" value="1"/>
</dbReference>
<comment type="function">
    <text evidence="6">Catalyzes the transfer of a geranyl-geranyl moiety from geranyl-geranyl pyrophosphate to cysteines occuring in specific C-terminal amino acid sequences.</text>
</comment>
<comment type="catalytic activity">
    <reaction evidence="5 6">
        <text>geranylgeranyl diphosphate + L-cysteinyl-[protein] = S-geranylgeranyl-L-cysteinyl-[protein] + diphosphate</text>
        <dbReference type="Rhea" id="RHEA:21240"/>
        <dbReference type="Rhea" id="RHEA-COMP:10131"/>
        <dbReference type="Rhea" id="RHEA-COMP:11537"/>
        <dbReference type="ChEBI" id="CHEBI:29950"/>
        <dbReference type="ChEBI" id="CHEBI:33019"/>
        <dbReference type="ChEBI" id="CHEBI:57533"/>
        <dbReference type="ChEBI" id="CHEBI:86021"/>
        <dbReference type="EC" id="2.5.1.60"/>
    </reaction>
</comment>
<dbReference type="AlphaFoldDB" id="A0A146KK95"/>
<evidence type="ECO:0000256" key="5">
    <source>
        <dbReference type="ARBA" id="ARBA00047658"/>
    </source>
</evidence>
<dbReference type="PANTHER" id="PTHR11129:SF2">
    <property type="entry name" value="GERANYLGERANYL TRANSFERASE TYPE-2 SUBUNIT ALPHA"/>
    <property type="match status" value="1"/>
</dbReference>
<proteinExistence type="inferred from homology"/>
<dbReference type="GO" id="GO:0004663">
    <property type="term" value="F:Rab geranylgeranyltransferase activity"/>
    <property type="evidence" value="ECO:0007669"/>
    <property type="project" value="UniProtKB-UniRule"/>
</dbReference>
<dbReference type="PANTHER" id="PTHR11129">
    <property type="entry name" value="PROTEIN FARNESYLTRANSFERASE ALPHA SUBUNIT/RAB GERANYLGERANYL TRANSFERASE ALPHA SUBUNIT"/>
    <property type="match status" value="1"/>
</dbReference>
<dbReference type="GO" id="GO:0005968">
    <property type="term" value="C:Rab-protein geranylgeranyltransferase complex"/>
    <property type="evidence" value="ECO:0007669"/>
    <property type="project" value="TreeGrafter"/>
</dbReference>
<organism evidence="7">
    <name type="scientific">Trepomonas sp. PC1</name>
    <dbReference type="NCBI Taxonomy" id="1076344"/>
    <lineage>
        <taxon>Eukaryota</taxon>
        <taxon>Metamonada</taxon>
        <taxon>Diplomonadida</taxon>
        <taxon>Hexamitidae</taxon>
        <taxon>Hexamitinae</taxon>
        <taxon>Trepomonas</taxon>
    </lineage>
</organism>
<comment type="similarity">
    <text evidence="1 6">Belongs to the protein prenyltransferase subunit alpha family.</text>
</comment>
<name>A0A146KK95_9EUKA</name>
<accession>A0A146KK95</accession>
<dbReference type="Gene3D" id="1.25.40.120">
    <property type="entry name" value="Protein prenylyltransferase"/>
    <property type="match status" value="1"/>
</dbReference>
<gene>
    <name evidence="7" type="ORF">TPC1_10494</name>
</gene>
<evidence type="ECO:0000256" key="4">
    <source>
        <dbReference type="ARBA" id="ARBA00022737"/>
    </source>
</evidence>
<keyword evidence="3 6" id="KW-0808">Transferase</keyword>
<dbReference type="EMBL" id="GDID01000372">
    <property type="protein sequence ID" value="JAP96234.1"/>
    <property type="molecule type" value="Transcribed_RNA"/>
</dbReference>
<feature type="non-terminal residue" evidence="7">
    <location>
        <position position="1"/>
    </location>
</feature>
<evidence type="ECO:0000313" key="7">
    <source>
        <dbReference type="EMBL" id="JAP96234.1"/>
    </source>
</evidence>